<dbReference type="GO" id="GO:1903801">
    <property type="term" value="P:L-leucine import across plasma membrane"/>
    <property type="evidence" value="ECO:0007669"/>
    <property type="project" value="TreeGrafter"/>
</dbReference>
<dbReference type="GO" id="GO:0016324">
    <property type="term" value="C:apical plasma membrane"/>
    <property type="evidence" value="ECO:0007669"/>
    <property type="project" value="TreeGrafter"/>
</dbReference>
<gene>
    <name evidence="3" type="ORF">NQ318_016703</name>
</gene>
<dbReference type="EMBL" id="JAPWTK010000446">
    <property type="protein sequence ID" value="KAJ8940246.1"/>
    <property type="molecule type" value="Genomic_DNA"/>
</dbReference>
<dbReference type="InterPro" id="IPR006047">
    <property type="entry name" value="GH13_cat_dom"/>
</dbReference>
<comment type="caution">
    <text evidence="3">The sequence shown here is derived from an EMBL/GenBank/DDBJ whole genome shotgun (WGS) entry which is preliminary data.</text>
</comment>
<dbReference type="SUPFAM" id="SSF51445">
    <property type="entry name" value="(Trans)glycosidases"/>
    <property type="match status" value="1"/>
</dbReference>
<organism evidence="3 4">
    <name type="scientific">Aromia moschata</name>
    <dbReference type="NCBI Taxonomy" id="1265417"/>
    <lineage>
        <taxon>Eukaryota</taxon>
        <taxon>Metazoa</taxon>
        <taxon>Ecdysozoa</taxon>
        <taxon>Arthropoda</taxon>
        <taxon>Hexapoda</taxon>
        <taxon>Insecta</taxon>
        <taxon>Pterygota</taxon>
        <taxon>Neoptera</taxon>
        <taxon>Endopterygota</taxon>
        <taxon>Coleoptera</taxon>
        <taxon>Polyphaga</taxon>
        <taxon>Cucujiformia</taxon>
        <taxon>Chrysomeloidea</taxon>
        <taxon>Cerambycidae</taxon>
        <taxon>Cerambycinae</taxon>
        <taxon>Callichromatini</taxon>
        <taxon>Aromia</taxon>
    </lineage>
</organism>
<dbReference type="GO" id="GO:0015190">
    <property type="term" value="F:L-leucine transmembrane transporter activity"/>
    <property type="evidence" value="ECO:0007669"/>
    <property type="project" value="TreeGrafter"/>
</dbReference>
<evidence type="ECO:0000259" key="2">
    <source>
        <dbReference type="SMART" id="SM00642"/>
    </source>
</evidence>
<keyword evidence="4" id="KW-1185">Reference proteome</keyword>
<protein>
    <recommendedName>
        <fullName evidence="2">Glycosyl hydrolase family 13 catalytic domain-containing protein</fullName>
    </recommendedName>
</protein>
<feature type="transmembrane region" description="Helical" evidence="1">
    <location>
        <begin position="143"/>
        <end position="164"/>
    </location>
</feature>
<feature type="domain" description="Glycosyl hydrolase family 13 catalytic" evidence="2">
    <location>
        <begin position="184"/>
        <end position="510"/>
    </location>
</feature>
<dbReference type="SMART" id="SM00642">
    <property type="entry name" value="Aamy"/>
    <property type="match status" value="1"/>
</dbReference>
<dbReference type="Proteomes" id="UP001162162">
    <property type="component" value="Unassembled WGS sequence"/>
</dbReference>
<sequence length="608" mass="68123">MEGFLRVENNTNLPGSPTNSFLADEVASICPLITPSPPPNDLINALPEPTEADFGIGQDLATKLQQVQDEEKADSASSNSSVLAEPACTQLLNHRNVYHHIVKDEDTETKETNGKVQPLQLTFRNPPDNYFFMSWNWPLIRKICLWIFLSGLVAMVALVVAMIYTLPKTCNPTTYWYQGNVLYEVFPASFNIEDSMVGNLKDISKRADYFTKLGVKGVRLNSIFATQNYPHDYENVKNLIDIDSSLGDLNAFSYLTKTLESRDIYVILDLPVYPLVKYLPNKKISDTKNDTIPQPVGDVIQEAILHWTGKGVKGFYLKGLENLVNDPNFAQSLRSWKRILGQERVLIVSESVINESSSNIINTVLNNVDLVDVKLNLDIKNDATAVGKQISFLQNGTLFSTPGMPWVHWSLGGVKSRRLANILNNGNGTLGATLLQLMLPGTVSIFYGDEIGLREIVDDKNETHSDKHLHQLTVMPWLNQRRTVLPWLSGIVATPHFEQINLIAEMIAIRVKSPSIYMNSVFKDNHNKANAEVKYAQDEFLVMQRWYPRRKAFVVACNLGDQQISRDLSGLLYKGDVIVGPRVDSTPGTISFKDISLWPGESVIVILE</sequence>
<dbReference type="AlphaFoldDB" id="A0AAV8XNA4"/>
<reference evidence="3" key="1">
    <citation type="journal article" date="2023" name="Insect Mol. Biol.">
        <title>Genome sequencing provides insights into the evolution of gene families encoding plant cell wall-degrading enzymes in longhorned beetles.</title>
        <authorList>
            <person name="Shin N.R."/>
            <person name="Okamura Y."/>
            <person name="Kirsch R."/>
            <person name="Pauchet Y."/>
        </authorList>
    </citation>
    <scope>NUCLEOTIDE SEQUENCE</scope>
    <source>
        <strain evidence="3">AMC_N1</strain>
    </source>
</reference>
<keyword evidence="1" id="KW-1133">Transmembrane helix</keyword>
<evidence type="ECO:0000256" key="1">
    <source>
        <dbReference type="SAM" id="Phobius"/>
    </source>
</evidence>
<keyword evidence="1" id="KW-0472">Membrane</keyword>
<evidence type="ECO:0000313" key="3">
    <source>
        <dbReference type="EMBL" id="KAJ8940246.1"/>
    </source>
</evidence>
<accession>A0AAV8XNA4</accession>
<dbReference type="GO" id="GO:0016323">
    <property type="term" value="C:basolateral plasma membrane"/>
    <property type="evidence" value="ECO:0007669"/>
    <property type="project" value="TreeGrafter"/>
</dbReference>
<dbReference type="GO" id="GO:0015823">
    <property type="term" value="P:phenylalanine transport"/>
    <property type="evidence" value="ECO:0007669"/>
    <property type="project" value="TreeGrafter"/>
</dbReference>
<dbReference type="GO" id="GO:0005975">
    <property type="term" value="P:carbohydrate metabolic process"/>
    <property type="evidence" value="ECO:0007669"/>
    <property type="project" value="InterPro"/>
</dbReference>
<dbReference type="PANTHER" id="PTHR46673">
    <property type="entry name" value="4F2 CELL-SURFACE ANTIGEN HEAVY CHAIN"/>
    <property type="match status" value="1"/>
</dbReference>
<dbReference type="GO" id="GO:1904273">
    <property type="term" value="P:L-alanine import across plasma membrane"/>
    <property type="evidence" value="ECO:0007669"/>
    <property type="project" value="TreeGrafter"/>
</dbReference>
<dbReference type="Pfam" id="PF00128">
    <property type="entry name" value="Alpha-amylase"/>
    <property type="match status" value="1"/>
</dbReference>
<dbReference type="Gene3D" id="3.20.20.80">
    <property type="entry name" value="Glycosidases"/>
    <property type="match status" value="1"/>
</dbReference>
<dbReference type="InterPro" id="IPR017853">
    <property type="entry name" value="GH"/>
</dbReference>
<evidence type="ECO:0000313" key="4">
    <source>
        <dbReference type="Proteomes" id="UP001162162"/>
    </source>
</evidence>
<dbReference type="PANTHER" id="PTHR46673:SF2">
    <property type="entry name" value="4F2 CELL-SURFACE ANTIGEN HEAVY CHAIN-LIKE"/>
    <property type="match status" value="1"/>
</dbReference>
<proteinExistence type="predicted"/>
<name>A0AAV8XNA4_9CUCU</name>
<keyword evidence="1" id="KW-0812">Transmembrane</keyword>
<dbReference type="GO" id="GO:0015180">
    <property type="term" value="F:L-alanine transmembrane transporter activity"/>
    <property type="evidence" value="ECO:0007669"/>
    <property type="project" value="TreeGrafter"/>
</dbReference>
<dbReference type="GO" id="GO:0015173">
    <property type="term" value="F:aromatic amino acid transmembrane transporter activity"/>
    <property type="evidence" value="ECO:0007669"/>
    <property type="project" value="TreeGrafter"/>
</dbReference>
<dbReference type="InterPro" id="IPR042280">
    <property type="entry name" value="SLC3A2"/>
</dbReference>